<name>A0A401FKE8_9LACO</name>
<dbReference type="AlphaFoldDB" id="A0A401FKE8"/>
<reference evidence="1 2" key="1">
    <citation type="submission" date="2017-11" db="EMBL/GenBank/DDBJ databases">
        <title>Draft Genome Sequence of Lactobacillus curieae NBRC 111893 isolated from Koso, a Japanese sugar-Vegetable Fermented Beverage.</title>
        <authorList>
            <person name="Chiou T.Y."/>
            <person name="Oshima K."/>
            <person name="Suda W."/>
            <person name="Hattori M."/>
            <person name="Takahashi T."/>
        </authorList>
    </citation>
    <scope>NUCLEOTIDE SEQUENCE [LARGE SCALE GENOMIC DNA]</scope>
    <source>
        <strain evidence="1 2">NBRC111893</strain>
    </source>
</reference>
<evidence type="ECO:0000313" key="2">
    <source>
        <dbReference type="Proteomes" id="UP000286974"/>
    </source>
</evidence>
<protein>
    <submittedName>
        <fullName evidence="1">Uncharacterized protein</fullName>
    </submittedName>
</protein>
<comment type="caution">
    <text evidence="1">The sequence shown here is derived from an EMBL/GenBank/DDBJ whole genome shotgun (WGS) entry which is preliminary data.</text>
</comment>
<accession>A0A401FKE8</accession>
<evidence type="ECO:0000313" key="1">
    <source>
        <dbReference type="EMBL" id="GAY72854.1"/>
    </source>
</evidence>
<dbReference type="Proteomes" id="UP000286974">
    <property type="component" value="Unassembled WGS sequence"/>
</dbReference>
<sequence length="38" mass="4581">MLKRSKRMLRAFYYAVIKLVELIIKPSGILDKLRQFQI</sequence>
<dbReference type="EMBL" id="BEXA01000002">
    <property type="protein sequence ID" value="GAY72854.1"/>
    <property type="molecule type" value="Genomic_DNA"/>
</dbReference>
<keyword evidence="2" id="KW-1185">Reference proteome</keyword>
<organism evidence="1 2">
    <name type="scientific">Lentilactobacillus kosonis</name>
    <dbReference type="NCBI Taxonomy" id="2810561"/>
    <lineage>
        <taxon>Bacteria</taxon>
        <taxon>Bacillati</taxon>
        <taxon>Bacillota</taxon>
        <taxon>Bacilli</taxon>
        <taxon>Lactobacillales</taxon>
        <taxon>Lactobacillaceae</taxon>
        <taxon>Lentilactobacillus</taxon>
    </lineage>
</organism>
<proteinExistence type="predicted"/>
<gene>
    <name evidence="1" type="ORF">NBRC111893_1000</name>
</gene>